<dbReference type="EC" id="1.5.1.5" evidence="12"/>
<evidence type="ECO:0000256" key="7">
    <source>
        <dbReference type="ARBA" id="ARBA00022857"/>
    </source>
</evidence>
<name>A0A097ATL2_THEKI</name>
<comment type="catalytic activity">
    <reaction evidence="12">
        <text>(6R)-5,10-methenyltetrahydrofolate + H2O = (6R)-10-formyltetrahydrofolate + H(+)</text>
        <dbReference type="Rhea" id="RHEA:23700"/>
        <dbReference type="ChEBI" id="CHEBI:15377"/>
        <dbReference type="ChEBI" id="CHEBI:15378"/>
        <dbReference type="ChEBI" id="CHEBI:57455"/>
        <dbReference type="ChEBI" id="CHEBI:195366"/>
        <dbReference type="EC" id="3.5.4.9"/>
    </reaction>
</comment>
<dbReference type="HAMAP" id="MF_01576">
    <property type="entry name" value="THF_DHG_CYH"/>
    <property type="match status" value="1"/>
</dbReference>
<feature type="domain" description="Tetrahydrofolate dehydrogenase/cyclohydrolase NAD(P)-binding" evidence="14">
    <location>
        <begin position="139"/>
        <end position="281"/>
    </location>
</feature>
<dbReference type="InterPro" id="IPR036291">
    <property type="entry name" value="NAD(P)-bd_dom_sf"/>
</dbReference>
<evidence type="ECO:0000256" key="5">
    <source>
        <dbReference type="ARBA" id="ARBA00022755"/>
    </source>
</evidence>
<evidence type="ECO:0000256" key="9">
    <source>
        <dbReference type="ARBA" id="ARBA00023102"/>
    </source>
</evidence>
<evidence type="ECO:0000256" key="2">
    <source>
        <dbReference type="ARBA" id="ARBA00011738"/>
    </source>
</evidence>
<evidence type="ECO:0000256" key="1">
    <source>
        <dbReference type="ARBA" id="ARBA00004777"/>
    </source>
</evidence>
<comment type="pathway">
    <text evidence="1 12">One-carbon metabolism; tetrahydrofolate interconversion.</text>
</comment>
<dbReference type="FunFam" id="3.40.50.720:FF:000094">
    <property type="entry name" value="Bifunctional protein FolD"/>
    <property type="match status" value="1"/>
</dbReference>
<dbReference type="GO" id="GO:0000105">
    <property type="term" value="P:L-histidine biosynthetic process"/>
    <property type="evidence" value="ECO:0007669"/>
    <property type="project" value="UniProtKB-KW"/>
</dbReference>
<comment type="caution">
    <text evidence="12">Lacks conserved residue(s) required for the propagation of feature annotation.</text>
</comment>
<keyword evidence="4 12" id="KW-0028">Amino-acid biosynthesis</keyword>
<reference evidence="16" key="1">
    <citation type="journal article" date="2015" name="Genome Announc.">
        <title>Whole-Genome Sequences of 80 Environmental and Clinical Isolates of Burkholderia pseudomallei.</title>
        <authorList>
            <person name="Johnson S.L."/>
            <person name="Baker A.L."/>
            <person name="Chain P.S."/>
            <person name="Currie B.J."/>
            <person name="Daligault H.E."/>
            <person name="Davenport K.W."/>
            <person name="Davis C.B."/>
            <person name="Inglis T.J."/>
            <person name="Kaestli M."/>
            <person name="Koren S."/>
            <person name="Mayo M."/>
            <person name="Merritt A.J."/>
            <person name="Price E.P."/>
            <person name="Sarovich D.S."/>
            <person name="Warner J."/>
            <person name="Rosovitz M.J."/>
        </authorList>
    </citation>
    <scope>NUCLEOTIDE SEQUENCE [LARGE SCALE GENOMIC DNA]</scope>
    <source>
        <strain evidence="16">DSM 2030</strain>
    </source>
</reference>
<dbReference type="STRING" id="2325.TKV_c19900"/>
<comment type="subunit">
    <text evidence="2 12">Homodimer.</text>
</comment>
<dbReference type="CDD" id="cd01080">
    <property type="entry name" value="NAD_bind_m-THF_DH_Cyclohyd"/>
    <property type="match status" value="1"/>
</dbReference>
<feature type="domain" description="Tetrahydrofolate dehydrogenase/cyclohydrolase catalytic" evidence="13">
    <location>
        <begin position="5"/>
        <end position="119"/>
    </location>
</feature>
<dbReference type="PANTHER" id="PTHR48099">
    <property type="entry name" value="C-1-TETRAHYDROFOLATE SYNTHASE, CYTOPLASMIC-RELATED"/>
    <property type="match status" value="1"/>
</dbReference>
<dbReference type="eggNOG" id="COG0190">
    <property type="taxonomic scope" value="Bacteria"/>
</dbReference>
<comment type="similarity">
    <text evidence="12">Belongs to the tetrahydrofolate dehydrogenase/cyclohydrolase family.</text>
</comment>
<evidence type="ECO:0000313" key="15">
    <source>
        <dbReference type="EMBL" id="AIS53134.1"/>
    </source>
</evidence>
<protein>
    <recommendedName>
        <fullName evidence="12">Bifunctional protein FolD</fullName>
    </recommendedName>
    <domain>
        <recommendedName>
            <fullName evidence="12">Methylenetetrahydrofolate dehydrogenase</fullName>
            <ecNumber evidence="12">1.5.1.5</ecNumber>
        </recommendedName>
    </domain>
    <domain>
        <recommendedName>
            <fullName evidence="12">Methenyltetrahydrofolate cyclohydrolase</fullName>
            <ecNumber evidence="12">3.5.4.9</ecNumber>
        </recommendedName>
    </domain>
</protein>
<sequence length="284" mass="30630">MSVILSGKEVAEALKESLIKEVSELKGKGYTPCLKIVIVGDRPDSVAYIKGALKRCSEIGIEASVLELPGDISEQEFIKKIHELNNDESVNGMLIMRPLPSQISEDRVKYEISPEKDLDCFSPINVAKVMAGEKEGFPPCTPQAVIEILDHFKIDPAGKKVAVVGRSMVVGRPLAMMLLQRNATVTICHSKTKDLAEETKRAEILIAAVGKAKMVKKDMVGEGAVVIDVGINVDENGKLCGDVDFDDVKDKVAMITPVPGGVGSVTTTVLAKHVIKALKQQKSL</sequence>
<evidence type="ECO:0000256" key="8">
    <source>
        <dbReference type="ARBA" id="ARBA00023002"/>
    </source>
</evidence>
<comment type="function">
    <text evidence="12">Catalyzes the oxidation of 5,10-methylenetetrahydrofolate to 5,10-methenyltetrahydrofolate and then the hydrolysis of 5,10-methenyltetrahydrofolate to 10-formyltetrahydrofolate.</text>
</comment>
<feature type="binding site" evidence="12">
    <location>
        <position position="231"/>
    </location>
    <ligand>
        <name>NADP(+)</name>
        <dbReference type="ChEBI" id="CHEBI:58349"/>
    </ligand>
</feature>
<dbReference type="AlphaFoldDB" id="A0A097ATL2"/>
<keyword evidence="11 12" id="KW-0511">Multifunctional enzyme</keyword>
<dbReference type="HOGENOM" id="CLU_034045_2_1_9"/>
<dbReference type="Gene3D" id="3.40.50.10860">
    <property type="entry name" value="Leucine Dehydrogenase, chain A, domain 1"/>
    <property type="match status" value="1"/>
</dbReference>
<evidence type="ECO:0000259" key="13">
    <source>
        <dbReference type="Pfam" id="PF00763"/>
    </source>
</evidence>
<dbReference type="GO" id="GO:0006164">
    <property type="term" value="P:purine nucleotide biosynthetic process"/>
    <property type="evidence" value="ECO:0007669"/>
    <property type="project" value="UniProtKB-KW"/>
</dbReference>
<dbReference type="PRINTS" id="PR00085">
    <property type="entry name" value="THFDHDRGNASE"/>
</dbReference>
<dbReference type="SUPFAM" id="SSF53223">
    <property type="entry name" value="Aminoacid dehydrogenase-like, N-terminal domain"/>
    <property type="match status" value="1"/>
</dbReference>
<keyword evidence="10 12" id="KW-0486">Methionine biosynthesis</keyword>
<keyword evidence="8 12" id="KW-0560">Oxidoreductase</keyword>
<evidence type="ECO:0000259" key="14">
    <source>
        <dbReference type="Pfam" id="PF02882"/>
    </source>
</evidence>
<evidence type="ECO:0000256" key="3">
    <source>
        <dbReference type="ARBA" id="ARBA00022563"/>
    </source>
</evidence>
<evidence type="ECO:0000256" key="12">
    <source>
        <dbReference type="HAMAP-Rule" id="MF_01576"/>
    </source>
</evidence>
<organism evidence="15 16">
    <name type="scientific">Thermoanaerobacter kivui</name>
    <name type="common">Acetogenium kivui</name>
    <dbReference type="NCBI Taxonomy" id="2325"/>
    <lineage>
        <taxon>Bacteria</taxon>
        <taxon>Bacillati</taxon>
        <taxon>Bacillota</taxon>
        <taxon>Clostridia</taxon>
        <taxon>Thermoanaerobacterales</taxon>
        <taxon>Thermoanaerobacteraceae</taxon>
        <taxon>Thermoanaerobacter</taxon>
    </lineage>
</organism>
<gene>
    <name evidence="15" type="primary">folD2</name>
    <name evidence="12" type="synonym">folD</name>
    <name evidence="15" type="ORF">TKV_c19900</name>
</gene>
<dbReference type="Pfam" id="PF02882">
    <property type="entry name" value="THF_DHG_CYH_C"/>
    <property type="match status" value="1"/>
</dbReference>
<keyword evidence="3 12" id="KW-0554">One-carbon metabolism</keyword>
<dbReference type="GO" id="GO:0035999">
    <property type="term" value="P:tetrahydrofolate interconversion"/>
    <property type="evidence" value="ECO:0007669"/>
    <property type="project" value="UniProtKB-UniRule"/>
</dbReference>
<dbReference type="GO" id="GO:0004477">
    <property type="term" value="F:methenyltetrahydrofolate cyclohydrolase activity"/>
    <property type="evidence" value="ECO:0007669"/>
    <property type="project" value="UniProtKB-UniRule"/>
</dbReference>
<evidence type="ECO:0000256" key="6">
    <source>
        <dbReference type="ARBA" id="ARBA00022801"/>
    </source>
</evidence>
<dbReference type="GO" id="GO:0005829">
    <property type="term" value="C:cytosol"/>
    <property type="evidence" value="ECO:0007669"/>
    <property type="project" value="TreeGrafter"/>
</dbReference>
<accession>A0A097ATL2</accession>
<evidence type="ECO:0000313" key="16">
    <source>
        <dbReference type="Proteomes" id="UP000029669"/>
    </source>
</evidence>
<keyword evidence="5 12" id="KW-0658">Purine biosynthesis</keyword>
<comment type="catalytic activity">
    <reaction evidence="12">
        <text>(6R)-5,10-methylene-5,6,7,8-tetrahydrofolate + NADP(+) = (6R)-5,10-methenyltetrahydrofolate + NADPH</text>
        <dbReference type="Rhea" id="RHEA:22812"/>
        <dbReference type="ChEBI" id="CHEBI:15636"/>
        <dbReference type="ChEBI" id="CHEBI:57455"/>
        <dbReference type="ChEBI" id="CHEBI:57783"/>
        <dbReference type="ChEBI" id="CHEBI:58349"/>
        <dbReference type="EC" id="1.5.1.5"/>
    </reaction>
</comment>
<dbReference type="InterPro" id="IPR046346">
    <property type="entry name" value="Aminoacid_DH-like_N_sf"/>
</dbReference>
<dbReference type="UniPathway" id="UPA00193"/>
<keyword evidence="7 12" id="KW-0521">NADP</keyword>
<dbReference type="RefSeq" id="WP_049685765.1">
    <property type="nucleotide sequence ID" value="NZ_CP009170.1"/>
</dbReference>
<evidence type="ECO:0000256" key="4">
    <source>
        <dbReference type="ARBA" id="ARBA00022605"/>
    </source>
</evidence>
<feature type="binding site" evidence="12">
    <location>
        <begin position="165"/>
        <end position="167"/>
    </location>
    <ligand>
        <name>NADP(+)</name>
        <dbReference type="ChEBI" id="CHEBI:58349"/>
    </ligand>
</feature>
<dbReference type="GO" id="GO:0004488">
    <property type="term" value="F:methylenetetrahydrofolate dehydrogenase (NADP+) activity"/>
    <property type="evidence" value="ECO:0007669"/>
    <property type="project" value="UniProtKB-UniRule"/>
</dbReference>
<dbReference type="FunFam" id="3.40.50.10860:FF:000005">
    <property type="entry name" value="C-1-tetrahydrofolate synthase, cytoplasmic, putative"/>
    <property type="match status" value="1"/>
</dbReference>
<dbReference type="EMBL" id="CP009170">
    <property type="protein sequence ID" value="AIS53134.1"/>
    <property type="molecule type" value="Genomic_DNA"/>
</dbReference>
<proteinExistence type="inferred from homology"/>
<dbReference type="InterPro" id="IPR020631">
    <property type="entry name" value="THF_DH/CycHdrlase_NAD-bd_dom"/>
</dbReference>
<dbReference type="KEGG" id="tki:TKV_c19900"/>
<keyword evidence="9 12" id="KW-0368">Histidine biosynthesis</keyword>
<evidence type="ECO:0000256" key="10">
    <source>
        <dbReference type="ARBA" id="ARBA00023167"/>
    </source>
</evidence>
<dbReference type="PANTHER" id="PTHR48099:SF5">
    <property type="entry name" value="C-1-TETRAHYDROFOLATE SYNTHASE, CYTOPLASMIC"/>
    <property type="match status" value="1"/>
</dbReference>
<keyword evidence="6 12" id="KW-0378">Hydrolase</keyword>
<dbReference type="Pfam" id="PF00763">
    <property type="entry name" value="THF_DHG_CYH"/>
    <property type="match status" value="1"/>
</dbReference>
<dbReference type="Proteomes" id="UP000029669">
    <property type="component" value="Chromosome"/>
</dbReference>
<dbReference type="Gene3D" id="3.40.50.720">
    <property type="entry name" value="NAD(P)-binding Rossmann-like Domain"/>
    <property type="match status" value="1"/>
</dbReference>
<dbReference type="OrthoDB" id="9803580at2"/>
<dbReference type="SUPFAM" id="SSF51735">
    <property type="entry name" value="NAD(P)-binding Rossmann-fold domains"/>
    <property type="match status" value="1"/>
</dbReference>
<keyword evidence="16" id="KW-1185">Reference proteome</keyword>
<dbReference type="InterPro" id="IPR020630">
    <property type="entry name" value="THF_DH/CycHdrlase_cat_dom"/>
</dbReference>
<dbReference type="InterPro" id="IPR000672">
    <property type="entry name" value="THF_DH/CycHdrlase"/>
</dbReference>
<dbReference type="EC" id="3.5.4.9" evidence="12"/>
<dbReference type="GO" id="GO:0009086">
    <property type="term" value="P:methionine biosynthetic process"/>
    <property type="evidence" value="ECO:0007669"/>
    <property type="project" value="UniProtKB-KW"/>
</dbReference>
<evidence type="ECO:0000256" key="11">
    <source>
        <dbReference type="ARBA" id="ARBA00023268"/>
    </source>
</evidence>